<dbReference type="InterPro" id="IPR001320">
    <property type="entry name" value="Iontro_rcpt_C"/>
</dbReference>
<dbReference type="GO" id="GO:0016020">
    <property type="term" value="C:membrane"/>
    <property type="evidence" value="ECO:0007669"/>
    <property type="project" value="InterPro"/>
</dbReference>
<dbReference type="Proteomes" id="UP000256253">
    <property type="component" value="Unassembled WGS sequence"/>
</dbReference>
<accession>A0A3D9UIG9</accession>
<dbReference type="AlphaFoldDB" id="A0A3D9UIG9"/>
<keyword evidence="1" id="KW-0732">Signal</keyword>
<dbReference type="SMART" id="SM00079">
    <property type="entry name" value="PBPe"/>
    <property type="match status" value="1"/>
</dbReference>
<organism evidence="4 5">
    <name type="scientific">Calidifontibacter indicus</name>
    <dbReference type="NCBI Taxonomy" id="419650"/>
    <lineage>
        <taxon>Bacteria</taxon>
        <taxon>Bacillati</taxon>
        <taxon>Actinomycetota</taxon>
        <taxon>Actinomycetes</taxon>
        <taxon>Micrococcales</taxon>
        <taxon>Dermacoccaceae</taxon>
        <taxon>Calidifontibacter</taxon>
    </lineage>
</organism>
<protein>
    <submittedName>
        <fullName evidence="4">Amino acid ABC transporter substrate-binding protein (PAAT family)</fullName>
    </submittedName>
</protein>
<gene>
    <name evidence="4" type="ORF">DFJ65_0024</name>
</gene>
<reference evidence="4 5" key="1">
    <citation type="submission" date="2018-08" db="EMBL/GenBank/DDBJ databases">
        <title>Sequencing the genomes of 1000 actinobacteria strains.</title>
        <authorList>
            <person name="Klenk H.-P."/>
        </authorList>
    </citation>
    <scope>NUCLEOTIDE SEQUENCE [LARGE SCALE GENOMIC DNA]</scope>
    <source>
        <strain evidence="4 5">DSM 22967</strain>
    </source>
</reference>
<evidence type="ECO:0000313" key="5">
    <source>
        <dbReference type="Proteomes" id="UP000256253"/>
    </source>
</evidence>
<keyword evidence="5" id="KW-1185">Reference proteome</keyword>
<dbReference type="SMART" id="SM00062">
    <property type="entry name" value="PBPb"/>
    <property type="match status" value="1"/>
</dbReference>
<feature type="domain" description="Solute-binding protein family 3/N-terminal" evidence="2">
    <location>
        <begin position="64"/>
        <end position="293"/>
    </location>
</feature>
<dbReference type="PANTHER" id="PTHR35936:SF17">
    <property type="entry name" value="ARGININE-BINDING EXTRACELLULAR PROTEIN ARTP"/>
    <property type="match status" value="1"/>
</dbReference>
<dbReference type="EMBL" id="QTUA01000001">
    <property type="protein sequence ID" value="REF29097.1"/>
    <property type="molecule type" value="Genomic_DNA"/>
</dbReference>
<dbReference type="OrthoDB" id="8454826at2"/>
<evidence type="ECO:0000259" key="2">
    <source>
        <dbReference type="SMART" id="SM00062"/>
    </source>
</evidence>
<feature type="domain" description="Ionotropic glutamate receptor C-terminal" evidence="3">
    <location>
        <begin position="64"/>
        <end position="292"/>
    </location>
</feature>
<sequence length="299" mass="31158">MVRSSSAGLFARRIGVVSTVVLLAACGAPKSDSSSSTSSSAAGSDTSAAASCDKASLKTKTAGKLTIGTDNPAYEPWFSDNTPSNGKGYESAVAYAIAQELGYTKAEVVWAKVPFNNVITPGPKAFDLDLNQVSISEDRRKAVDFSSGYYDVTQVVITYKGSPIDGKTTVADLKNAKLGAQVGTTSYTALKDQIKPSKDPSVFDTNDLAVQALKSHQVDGIVVDLPTAFYMTAAQMDDKGAIVGQLPAADKPEQFGAVLPKGSALTGCVTKAVDALRSKGTLTQLADEWLSKQGAPKLS</sequence>
<evidence type="ECO:0000259" key="3">
    <source>
        <dbReference type="SMART" id="SM00079"/>
    </source>
</evidence>
<dbReference type="RefSeq" id="WP_115921257.1">
    <property type="nucleotide sequence ID" value="NZ_QTUA01000001.1"/>
</dbReference>
<name>A0A3D9UIG9_9MICO</name>
<comment type="caution">
    <text evidence="4">The sequence shown here is derived from an EMBL/GenBank/DDBJ whole genome shotgun (WGS) entry which is preliminary data.</text>
</comment>
<dbReference type="Pfam" id="PF00497">
    <property type="entry name" value="SBP_bac_3"/>
    <property type="match status" value="1"/>
</dbReference>
<evidence type="ECO:0000256" key="1">
    <source>
        <dbReference type="ARBA" id="ARBA00022729"/>
    </source>
</evidence>
<dbReference type="PANTHER" id="PTHR35936">
    <property type="entry name" value="MEMBRANE-BOUND LYTIC MUREIN TRANSGLYCOSYLASE F"/>
    <property type="match status" value="1"/>
</dbReference>
<dbReference type="GO" id="GO:0015276">
    <property type="term" value="F:ligand-gated monoatomic ion channel activity"/>
    <property type="evidence" value="ECO:0007669"/>
    <property type="project" value="InterPro"/>
</dbReference>
<dbReference type="SUPFAM" id="SSF53850">
    <property type="entry name" value="Periplasmic binding protein-like II"/>
    <property type="match status" value="1"/>
</dbReference>
<evidence type="ECO:0000313" key="4">
    <source>
        <dbReference type="EMBL" id="REF29097.1"/>
    </source>
</evidence>
<dbReference type="CDD" id="cd13530">
    <property type="entry name" value="PBP2_peptides_like"/>
    <property type="match status" value="1"/>
</dbReference>
<dbReference type="InterPro" id="IPR001638">
    <property type="entry name" value="Solute-binding_3/MltF_N"/>
</dbReference>
<proteinExistence type="predicted"/>
<dbReference type="Gene3D" id="3.40.190.10">
    <property type="entry name" value="Periplasmic binding protein-like II"/>
    <property type="match status" value="2"/>
</dbReference>
<dbReference type="PROSITE" id="PS51257">
    <property type="entry name" value="PROKAR_LIPOPROTEIN"/>
    <property type="match status" value="1"/>
</dbReference>